<protein>
    <recommendedName>
        <fullName evidence="2">Aminotransferase-like plant mobile domain-containing protein</fullName>
    </recommendedName>
</protein>
<dbReference type="EMBL" id="JASCZI010211550">
    <property type="protein sequence ID" value="MED6194252.1"/>
    <property type="molecule type" value="Genomic_DNA"/>
</dbReference>
<dbReference type="PANTHER" id="PTHR46033">
    <property type="entry name" value="PROTEIN MAIN-LIKE 2"/>
    <property type="match status" value="1"/>
</dbReference>
<dbReference type="Proteomes" id="UP001341840">
    <property type="component" value="Unassembled WGS sequence"/>
</dbReference>
<feature type="region of interest" description="Disordered" evidence="1">
    <location>
        <begin position="140"/>
        <end position="245"/>
    </location>
</feature>
<name>A0ABU6X8M3_9FABA</name>
<feature type="region of interest" description="Disordered" evidence="1">
    <location>
        <begin position="354"/>
        <end position="408"/>
    </location>
</feature>
<feature type="domain" description="Aminotransferase-like plant mobile" evidence="2">
    <location>
        <begin position="3"/>
        <end position="117"/>
    </location>
</feature>
<dbReference type="PANTHER" id="PTHR46033:SF8">
    <property type="entry name" value="PROTEIN MAINTENANCE OF MERISTEMS-LIKE"/>
    <property type="match status" value="1"/>
</dbReference>
<evidence type="ECO:0000259" key="2">
    <source>
        <dbReference type="Pfam" id="PF10536"/>
    </source>
</evidence>
<proteinExistence type="predicted"/>
<sequence length="408" mass="45934">MSWIYQRFPRWYPDHRDMIVFSLVARLNGYQQLNRDNHERRMVQIRAELDRLGVHEFACTPYDAPAWDAMRPAWMLTDEEQRTWRAVVPIVCFMYVRMHHVDRVKRQLGGEQQVPEDPVNLDGLLAEACRVRFLSPADALDDPRLDALPDDVPATASQPRDILSLPRDVPFTTKKRRRFRPDIRRQARGGHGRGADGEPQRPIGAIDSEEEAEYDRQEDAAGTSGHGGEADTQGTHDAMGGPVIGEDIPVDDAFFDGAEHDFQASFGASQQFMEPSMDFITTVLESQFGQVADQYQRARAAAAAFEHLAPVRPPPPSTGEDMSWFPPITTPSHGQGFTSTAPVFHQWGTPPSWEYPVSHSGSGGSQYQFAPPQQPTTVIRPQPRRTQRQRHPPVCGTSSHLQPPHQHQ</sequence>
<keyword evidence="4" id="KW-1185">Reference proteome</keyword>
<accession>A0ABU6X8M3</accession>
<reference evidence="3 4" key="1">
    <citation type="journal article" date="2023" name="Plants (Basel)">
        <title>Bridging the Gap: Combining Genomics and Transcriptomics Approaches to Understand Stylosanthes scabra, an Orphan Legume from the Brazilian Caatinga.</title>
        <authorList>
            <person name="Ferreira-Neto J.R.C."/>
            <person name="da Silva M.D."/>
            <person name="Binneck E."/>
            <person name="de Melo N.F."/>
            <person name="da Silva R.H."/>
            <person name="de Melo A.L.T.M."/>
            <person name="Pandolfi V."/>
            <person name="Bustamante F.O."/>
            <person name="Brasileiro-Vidal A.C."/>
            <person name="Benko-Iseppon A.M."/>
        </authorList>
    </citation>
    <scope>NUCLEOTIDE SEQUENCE [LARGE SCALE GENOMIC DNA]</scope>
    <source>
        <tissue evidence="3">Leaves</tissue>
    </source>
</reference>
<evidence type="ECO:0000313" key="4">
    <source>
        <dbReference type="Proteomes" id="UP001341840"/>
    </source>
</evidence>
<evidence type="ECO:0000256" key="1">
    <source>
        <dbReference type="SAM" id="MobiDB-lite"/>
    </source>
</evidence>
<organism evidence="3 4">
    <name type="scientific">Stylosanthes scabra</name>
    <dbReference type="NCBI Taxonomy" id="79078"/>
    <lineage>
        <taxon>Eukaryota</taxon>
        <taxon>Viridiplantae</taxon>
        <taxon>Streptophyta</taxon>
        <taxon>Embryophyta</taxon>
        <taxon>Tracheophyta</taxon>
        <taxon>Spermatophyta</taxon>
        <taxon>Magnoliopsida</taxon>
        <taxon>eudicotyledons</taxon>
        <taxon>Gunneridae</taxon>
        <taxon>Pentapetalae</taxon>
        <taxon>rosids</taxon>
        <taxon>fabids</taxon>
        <taxon>Fabales</taxon>
        <taxon>Fabaceae</taxon>
        <taxon>Papilionoideae</taxon>
        <taxon>50 kb inversion clade</taxon>
        <taxon>dalbergioids sensu lato</taxon>
        <taxon>Dalbergieae</taxon>
        <taxon>Pterocarpus clade</taxon>
        <taxon>Stylosanthes</taxon>
    </lineage>
</organism>
<dbReference type="Pfam" id="PF10536">
    <property type="entry name" value="PMD"/>
    <property type="match status" value="1"/>
</dbReference>
<feature type="compositionally biased region" description="Basic residues" evidence="1">
    <location>
        <begin position="382"/>
        <end position="391"/>
    </location>
</feature>
<evidence type="ECO:0000313" key="3">
    <source>
        <dbReference type="EMBL" id="MED6194252.1"/>
    </source>
</evidence>
<comment type="caution">
    <text evidence="3">The sequence shown here is derived from an EMBL/GenBank/DDBJ whole genome shotgun (WGS) entry which is preliminary data.</text>
</comment>
<gene>
    <name evidence="3" type="ORF">PIB30_026764</name>
</gene>
<dbReference type="InterPro" id="IPR019557">
    <property type="entry name" value="AminoTfrase-like_pln_mobile"/>
</dbReference>
<dbReference type="InterPro" id="IPR044824">
    <property type="entry name" value="MAIN-like"/>
</dbReference>